<evidence type="ECO:0000313" key="3">
    <source>
        <dbReference type="Proteomes" id="UP000759537"/>
    </source>
</evidence>
<gene>
    <name evidence="2" type="ORF">DFH94DRAFT_831677</name>
</gene>
<accession>A0A9P5MWN2</accession>
<organism evidence="2 3">
    <name type="scientific">Russula ochroleuca</name>
    <dbReference type="NCBI Taxonomy" id="152965"/>
    <lineage>
        <taxon>Eukaryota</taxon>
        <taxon>Fungi</taxon>
        <taxon>Dikarya</taxon>
        <taxon>Basidiomycota</taxon>
        <taxon>Agaricomycotina</taxon>
        <taxon>Agaricomycetes</taxon>
        <taxon>Russulales</taxon>
        <taxon>Russulaceae</taxon>
        <taxon>Russula</taxon>
    </lineage>
</organism>
<protein>
    <submittedName>
        <fullName evidence="2">Uncharacterized protein</fullName>
    </submittedName>
</protein>
<evidence type="ECO:0000313" key="2">
    <source>
        <dbReference type="EMBL" id="KAF8480532.1"/>
    </source>
</evidence>
<feature type="compositionally biased region" description="Basic and acidic residues" evidence="1">
    <location>
        <begin position="232"/>
        <end position="243"/>
    </location>
</feature>
<feature type="region of interest" description="Disordered" evidence="1">
    <location>
        <begin position="232"/>
        <end position="255"/>
    </location>
</feature>
<dbReference type="Proteomes" id="UP000759537">
    <property type="component" value="Unassembled WGS sequence"/>
</dbReference>
<proteinExistence type="predicted"/>
<reference evidence="2" key="1">
    <citation type="submission" date="2019-10" db="EMBL/GenBank/DDBJ databases">
        <authorList>
            <consortium name="DOE Joint Genome Institute"/>
            <person name="Kuo A."/>
            <person name="Miyauchi S."/>
            <person name="Kiss E."/>
            <person name="Drula E."/>
            <person name="Kohler A."/>
            <person name="Sanchez-Garcia M."/>
            <person name="Andreopoulos B."/>
            <person name="Barry K.W."/>
            <person name="Bonito G."/>
            <person name="Buee M."/>
            <person name="Carver A."/>
            <person name="Chen C."/>
            <person name="Cichocki N."/>
            <person name="Clum A."/>
            <person name="Culley D."/>
            <person name="Crous P.W."/>
            <person name="Fauchery L."/>
            <person name="Girlanda M."/>
            <person name="Hayes R."/>
            <person name="Keri Z."/>
            <person name="LaButti K."/>
            <person name="Lipzen A."/>
            <person name="Lombard V."/>
            <person name="Magnuson J."/>
            <person name="Maillard F."/>
            <person name="Morin E."/>
            <person name="Murat C."/>
            <person name="Nolan M."/>
            <person name="Ohm R."/>
            <person name="Pangilinan J."/>
            <person name="Pereira M."/>
            <person name="Perotto S."/>
            <person name="Peter M."/>
            <person name="Riley R."/>
            <person name="Sitrit Y."/>
            <person name="Stielow B."/>
            <person name="Szollosi G."/>
            <person name="Zifcakova L."/>
            <person name="Stursova M."/>
            <person name="Spatafora J.W."/>
            <person name="Tedersoo L."/>
            <person name="Vaario L.-M."/>
            <person name="Yamada A."/>
            <person name="Yan M."/>
            <person name="Wang P."/>
            <person name="Xu J."/>
            <person name="Bruns T."/>
            <person name="Baldrian P."/>
            <person name="Vilgalys R."/>
            <person name="Henrissat B."/>
            <person name="Grigoriev I.V."/>
            <person name="Hibbett D."/>
            <person name="Nagy L.G."/>
            <person name="Martin F.M."/>
        </authorList>
    </citation>
    <scope>NUCLEOTIDE SEQUENCE</scope>
    <source>
        <strain evidence="2">Prilba</strain>
    </source>
</reference>
<keyword evidence="3" id="KW-1185">Reference proteome</keyword>
<name>A0A9P5MWN2_9AGAM</name>
<comment type="caution">
    <text evidence="2">The sequence shown here is derived from an EMBL/GenBank/DDBJ whole genome shotgun (WGS) entry which is preliminary data.</text>
</comment>
<sequence>MSSSMALPVRLLLCFCEVPHVPLMSVRPCDGGNLRADVGESDGGSMVPPGMNAGVVLPPQASVTRIVRRASWWTYVLRSFAYRLSLYFRCSVAFSWVSWDLFFPHFVQSATRGTRQSVRPVDAIADFGVKVAVGPGFDTRTCGYGFSVDVGAGWGQVAHGIPVTFAKGPARVGGAERVPLYCGTCACGSFWKRAAGQGCRWWKGNRTREQRQAGTSAQPAMSGTCVTMNSNRAREQHRPREQRQVGVSTQPVMSGGCVTMNSDRARKQQQVGMSAQPAVSGNCATMDGDRAREAESRDAGAASNERQ</sequence>
<dbReference type="AlphaFoldDB" id="A0A9P5MWN2"/>
<evidence type="ECO:0000256" key="1">
    <source>
        <dbReference type="SAM" id="MobiDB-lite"/>
    </source>
</evidence>
<reference evidence="2" key="2">
    <citation type="journal article" date="2020" name="Nat. Commun.">
        <title>Large-scale genome sequencing of mycorrhizal fungi provides insights into the early evolution of symbiotic traits.</title>
        <authorList>
            <person name="Miyauchi S."/>
            <person name="Kiss E."/>
            <person name="Kuo A."/>
            <person name="Drula E."/>
            <person name="Kohler A."/>
            <person name="Sanchez-Garcia M."/>
            <person name="Morin E."/>
            <person name="Andreopoulos B."/>
            <person name="Barry K.W."/>
            <person name="Bonito G."/>
            <person name="Buee M."/>
            <person name="Carver A."/>
            <person name="Chen C."/>
            <person name="Cichocki N."/>
            <person name="Clum A."/>
            <person name="Culley D."/>
            <person name="Crous P.W."/>
            <person name="Fauchery L."/>
            <person name="Girlanda M."/>
            <person name="Hayes R.D."/>
            <person name="Keri Z."/>
            <person name="LaButti K."/>
            <person name="Lipzen A."/>
            <person name="Lombard V."/>
            <person name="Magnuson J."/>
            <person name="Maillard F."/>
            <person name="Murat C."/>
            <person name="Nolan M."/>
            <person name="Ohm R.A."/>
            <person name="Pangilinan J."/>
            <person name="Pereira M.F."/>
            <person name="Perotto S."/>
            <person name="Peter M."/>
            <person name="Pfister S."/>
            <person name="Riley R."/>
            <person name="Sitrit Y."/>
            <person name="Stielow J.B."/>
            <person name="Szollosi G."/>
            <person name="Zifcakova L."/>
            <person name="Stursova M."/>
            <person name="Spatafora J.W."/>
            <person name="Tedersoo L."/>
            <person name="Vaario L.M."/>
            <person name="Yamada A."/>
            <person name="Yan M."/>
            <person name="Wang P."/>
            <person name="Xu J."/>
            <person name="Bruns T."/>
            <person name="Baldrian P."/>
            <person name="Vilgalys R."/>
            <person name="Dunand C."/>
            <person name="Henrissat B."/>
            <person name="Grigoriev I.V."/>
            <person name="Hibbett D."/>
            <person name="Nagy L.G."/>
            <person name="Martin F.M."/>
        </authorList>
    </citation>
    <scope>NUCLEOTIDE SEQUENCE</scope>
    <source>
        <strain evidence="2">Prilba</strain>
    </source>
</reference>
<feature type="compositionally biased region" description="Polar residues" evidence="1">
    <location>
        <begin position="271"/>
        <end position="283"/>
    </location>
</feature>
<feature type="region of interest" description="Disordered" evidence="1">
    <location>
        <begin position="271"/>
        <end position="307"/>
    </location>
</feature>
<dbReference type="EMBL" id="WHVB01000008">
    <property type="protein sequence ID" value="KAF8480532.1"/>
    <property type="molecule type" value="Genomic_DNA"/>
</dbReference>
<feature type="compositionally biased region" description="Basic and acidic residues" evidence="1">
    <location>
        <begin position="287"/>
        <end position="298"/>
    </location>
</feature>